<dbReference type="EMBL" id="JNBS01002262">
    <property type="protein sequence ID" value="OQR93336.1"/>
    <property type="molecule type" value="Genomic_DNA"/>
</dbReference>
<evidence type="ECO:0000313" key="4">
    <source>
        <dbReference type="EMBL" id="OQR93336.1"/>
    </source>
</evidence>
<feature type="compositionally biased region" description="Polar residues" evidence="1">
    <location>
        <begin position="205"/>
        <end position="239"/>
    </location>
</feature>
<keyword evidence="4" id="KW-0808">Transferase</keyword>
<dbReference type="STRING" id="74557.A0A1V9Z5S6"/>
<evidence type="ECO:0000256" key="1">
    <source>
        <dbReference type="SAM" id="MobiDB-lite"/>
    </source>
</evidence>
<gene>
    <name evidence="4" type="ORF">THRCLA_08463</name>
</gene>
<evidence type="ECO:0000313" key="5">
    <source>
        <dbReference type="Proteomes" id="UP000243217"/>
    </source>
</evidence>
<evidence type="ECO:0000259" key="3">
    <source>
        <dbReference type="PROSITE" id="PS50011"/>
    </source>
</evidence>
<protein>
    <submittedName>
        <fullName evidence="4">Kinase</fullName>
    </submittedName>
</protein>
<dbReference type="SUPFAM" id="SSF56112">
    <property type="entry name" value="Protein kinase-like (PK-like)"/>
    <property type="match status" value="1"/>
</dbReference>
<dbReference type="PROSITE" id="PS50011">
    <property type="entry name" value="PROTEIN_KINASE_DOM"/>
    <property type="match status" value="1"/>
</dbReference>
<organism evidence="4 5">
    <name type="scientific">Thraustotheca clavata</name>
    <dbReference type="NCBI Taxonomy" id="74557"/>
    <lineage>
        <taxon>Eukaryota</taxon>
        <taxon>Sar</taxon>
        <taxon>Stramenopiles</taxon>
        <taxon>Oomycota</taxon>
        <taxon>Saprolegniomycetes</taxon>
        <taxon>Saprolegniales</taxon>
        <taxon>Achlyaceae</taxon>
        <taxon>Thraustotheca</taxon>
    </lineage>
</organism>
<dbReference type="Gene3D" id="1.10.510.10">
    <property type="entry name" value="Transferase(Phosphotransferase) domain 1"/>
    <property type="match status" value="1"/>
</dbReference>
<name>A0A1V9Z5S6_9STRA</name>
<dbReference type="PANTHER" id="PTHR44329:SF214">
    <property type="entry name" value="PROTEIN KINASE DOMAIN-CONTAINING PROTEIN"/>
    <property type="match status" value="1"/>
</dbReference>
<dbReference type="InterPro" id="IPR011009">
    <property type="entry name" value="Kinase-like_dom_sf"/>
</dbReference>
<dbReference type="GO" id="GO:0005524">
    <property type="term" value="F:ATP binding"/>
    <property type="evidence" value="ECO:0007669"/>
    <property type="project" value="InterPro"/>
</dbReference>
<reference evidence="4 5" key="1">
    <citation type="journal article" date="2014" name="Genome Biol. Evol.">
        <title>The secreted proteins of Achlya hypogyna and Thraustotheca clavata identify the ancestral oomycete secretome and reveal gene acquisitions by horizontal gene transfer.</title>
        <authorList>
            <person name="Misner I."/>
            <person name="Blouin N."/>
            <person name="Leonard G."/>
            <person name="Richards T.A."/>
            <person name="Lane C.E."/>
        </authorList>
    </citation>
    <scope>NUCLEOTIDE SEQUENCE [LARGE SCALE GENOMIC DNA]</scope>
    <source>
        <strain evidence="4 5">ATCC 34112</strain>
    </source>
</reference>
<sequence>MLICFSDVVNNSIQSVIDHDWRSLQRLNFDKNPLETLAYIRLSAQSFESFSCLNCRLTNITIDSKTADAFNALEKSNVYLNSNVLTNASRCDAIGGTIQQILTKQTNYTITACVIPIVPYAWIIVGSICGVVAIALAAFFYIRHKKKIKQRELHQEQPYIAFDAIDIQTTPSKNQTYDNNIIIAQTQQPTEQTIEYIEYDSNNIDSSSQTKDITRIESQQTKHSTKSESTQSSNNTDDNQQYHRRIAPLVDPTPIDLDMSHLRPYRLELVDLYILSNKPLASGAFGEVWLGTYGREQIAIKRLKSRQLKDVQSFINEIVLLAQLDCSYIVKLIGASWTRPIDVECVLEYMDLGDLRNYLVKYSPTQYTWEQKYQSIMSIVQGLVYLHTYHVPIVHRDLKSRNVLLDSVKGTKITDFGTSRVAELDDTMTNGVGTYQWMAPEVISSTRYSTQADVYSFGIILSEFCTHQVPFANLRHPQTNNVMPQHYFMQQVCAGVLYPSFEGENVPSWVEEVAMQCLRLNGDDRPTALDLAAILQRFKP</sequence>
<feature type="region of interest" description="Disordered" evidence="1">
    <location>
        <begin position="205"/>
        <end position="242"/>
    </location>
</feature>
<dbReference type="SMART" id="SM00220">
    <property type="entry name" value="S_TKc"/>
    <property type="match status" value="1"/>
</dbReference>
<feature type="domain" description="Protein kinase" evidence="3">
    <location>
        <begin position="274"/>
        <end position="540"/>
    </location>
</feature>
<dbReference type="InterPro" id="IPR008271">
    <property type="entry name" value="Ser/Thr_kinase_AS"/>
</dbReference>
<keyword evidence="2" id="KW-1133">Transmembrane helix</keyword>
<accession>A0A1V9Z5S6</accession>
<dbReference type="Gene3D" id="3.30.200.20">
    <property type="entry name" value="Phosphorylase Kinase, domain 1"/>
    <property type="match status" value="1"/>
</dbReference>
<keyword evidence="4" id="KW-0418">Kinase</keyword>
<dbReference type="AlphaFoldDB" id="A0A1V9Z5S6"/>
<keyword evidence="2" id="KW-0812">Transmembrane</keyword>
<dbReference type="PANTHER" id="PTHR44329">
    <property type="entry name" value="SERINE/THREONINE-PROTEIN KINASE TNNI3K-RELATED"/>
    <property type="match status" value="1"/>
</dbReference>
<keyword evidence="5" id="KW-1185">Reference proteome</keyword>
<dbReference type="Proteomes" id="UP000243217">
    <property type="component" value="Unassembled WGS sequence"/>
</dbReference>
<evidence type="ECO:0000256" key="2">
    <source>
        <dbReference type="SAM" id="Phobius"/>
    </source>
</evidence>
<dbReference type="Pfam" id="PF00069">
    <property type="entry name" value="Pkinase"/>
    <property type="match status" value="1"/>
</dbReference>
<dbReference type="PROSITE" id="PS00108">
    <property type="entry name" value="PROTEIN_KINASE_ST"/>
    <property type="match status" value="1"/>
</dbReference>
<dbReference type="GO" id="GO:0004674">
    <property type="term" value="F:protein serine/threonine kinase activity"/>
    <property type="evidence" value="ECO:0007669"/>
    <property type="project" value="TreeGrafter"/>
</dbReference>
<proteinExistence type="predicted"/>
<dbReference type="InterPro" id="IPR000719">
    <property type="entry name" value="Prot_kinase_dom"/>
</dbReference>
<dbReference type="OrthoDB" id="4062651at2759"/>
<comment type="caution">
    <text evidence="4">The sequence shown here is derived from an EMBL/GenBank/DDBJ whole genome shotgun (WGS) entry which is preliminary data.</text>
</comment>
<keyword evidence="2" id="KW-0472">Membrane</keyword>
<feature type="transmembrane region" description="Helical" evidence="2">
    <location>
        <begin position="120"/>
        <end position="142"/>
    </location>
</feature>
<dbReference type="InterPro" id="IPR051681">
    <property type="entry name" value="Ser/Thr_Kinases-Pseudokinases"/>
</dbReference>